<feature type="compositionally biased region" description="Low complexity" evidence="1">
    <location>
        <begin position="19"/>
        <end position="28"/>
    </location>
</feature>
<feature type="compositionally biased region" description="Pro residues" evidence="1">
    <location>
        <begin position="77"/>
        <end position="92"/>
    </location>
</feature>
<keyword evidence="3" id="KW-1185">Reference proteome</keyword>
<sequence length="125" mass="12776">MVPLAARPRRRRAVDDAPVDVPDAPTVRAPWPVAASDALTLAGTTTLLPGPPVAPAPVRPPVPARPARGPRGLVAPPTVPPPSTPPPGPPAPVAAVRRRPIPHGHVPGTPVLGARPVWGPPRPAR</sequence>
<accession>A0ABP9A2D4</accession>
<reference evidence="3" key="1">
    <citation type="journal article" date="2019" name="Int. J. Syst. Evol. Microbiol.">
        <title>The Global Catalogue of Microorganisms (GCM) 10K type strain sequencing project: providing services to taxonomists for standard genome sequencing and annotation.</title>
        <authorList>
            <consortium name="The Broad Institute Genomics Platform"/>
            <consortium name="The Broad Institute Genome Sequencing Center for Infectious Disease"/>
            <person name="Wu L."/>
            <person name="Ma J."/>
        </authorList>
    </citation>
    <scope>NUCLEOTIDE SEQUENCE [LARGE SCALE GENOMIC DNA]</scope>
    <source>
        <strain evidence="3">JCM 17979</strain>
    </source>
</reference>
<evidence type="ECO:0000313" key="3">
    <source>
        <dbReference type="Proteomes" id="UP001500928"/>
    </source>
</evidence>
<proteinExistence type="predicted"/>
<feature type="compositionally biased region" description="Low complexity" evidence="1">
    <location>
        <begin position="65"/>
        <end position="76"/>
    </location>
</feature>
<name>A0ABP9A2D4_9PSEU</name>
<gene>
    <name evidence="2" type="ORF">GCM10023200_00740</name>
</gene>
<feature type="compositionally biased region" description="Pro residues" evidence="1">
    <location>
        <begin position="49"/>
        <end position="64"/>
    </location>
</feature>
<comment type="caution">
    <text evidence="2">The sequence shown here is derived from an EMBL/GenBank/DDBJ whole genome shotgun (WGS) entry which is preliminary data.</text>
</comment>
<dbReference type="EMBL" id="BAABHO010000001">
    <property type="protein sequence ID" value="GAA4772271.1"/>
    <property type="molecule type" value="Genomic_DNA"/>
</dbReference>
<evidence type="ECO:0000313" key="2">
    <source>
        <dbReference type="EMBL" id="GAA4772271.1"/>
    </source>
</evidence>
<evidence type="ECO:0000256" key="1">
    <source>
        <dbReference type="SAM" id="MobiDB-lite"/>
    </source>
</evidence>
<dbReference type="Proteomes" id="UP001500928">
    <property type="component" value="Unassembled WGS sequence"/>
</dbReference>
<feature type="region of interest" description="Disordered" evidence="1">
    <location>
        <begin position="46"/>
        <end position="125"/>
    </location>
</feature>
<organism evidence="2 3">
    <name type="scientific">Actinomycetospora chlora</name>
    <dbReference type="NCBI Taxonomy" id="663608"/>
    <lineage>
        <taxon>Bacteria</taxon>
        <taxon>Bacillati</taxon>
        <taxon>Actinomycetota</taxon>
        <taxon>Actinomycetes</taxon>
        <taxon>Pseudonocardiales</taxon>
        <taxon>Pseudonocardiaceae</taxon>
        <taxon>Actinomycetospora</taxon>
    </lineage>
</organism>
<feature type="region of interest" description="Disordered" evidence="1">
    <location>
        <begin position="1"/>
        <end position="28"/>
    </location>
</feature>
<protein>
    <submittedName>
        <fullName evidence="2">Uncharacterized protein</fullName>
    </submittedName>
</protein>